<comment type="caution">
    <text evidence="7">The sequence shown here is derived from an EMBL/GenBank/DDBJ whole genome shotgun (WGS) entry which is preliminary data.</text>
</comment>
<reference evidence="7" key="1">
    <citation type="submission" date="2020-10" db="EMBL/GenBank/DDBJ databases">
        <authorList>
            <person name="Gilroy R."/>
        </authorList>
    </citation>
    <scope>NUCLEOTIDE SEQUENCE</scope>
    <source>
        <strain evidence="7">18911</strain>
    </source>
</reference>
<accession>A0A9D1MH08</accession>
<evidence type="ECO:0000256" key="5">
    <source>
        <dbReference type="ARBA" id="ARBA00023284"/>
    </source>
</evidence>
<dbReference type="PANTHER" id="PTHR43429:SF1">
    <property type="entry name" value="NAD(P)H SULFUR OXIDOREDUCTASE (COA-DEPENDENT)"/>
    <property type="match status" value="1"/>
</dbReference>
<keyword evidence="2" id="KW-0285">Flavoprotein</keyword>
<gene>
    <name evidence="7" type="ORF">IAB05_00945</name>
</gene>
<evidence type="ECO:0000313" key="8">
    <source>
        <dbReference type="Proteomes" id="UP000824094"/>
    </source>
</evidence>
<keyword evidence="5" id="KW-0676">Redox-active center</keyword>
<dbReference type="Proteomes" id="UP000824094">
    <property type="component" value="Unassembled WGS sequence"/>
</dbReference>
<dbReference type="PANTHER" id="PTHR43429">
    <property type="entry name" value="PYRIDINE NUCLEOTIDE-DISULFIDE OXIDOREDUCTASE DOMAIN-CONTAINING"/>
    <property type="match status" value="1"/>
</dbReference>
<dbReference type="EMBL" id="DVNF01000034">
    <property type="protein sequence ID" value="HIU59937.1"/>
    <property type="molecule type" value="Genomic_DNA"/>
</dbReference>
<name>A0A9D1MH08_9FIRM</name>
<feature type="non-terminal residue" evidence="7">
    <location>
        <position position="319"/>
    </location>
</feature>
<proteinExistence type="predicted"/>
<evidence type="ECO:0000313" key="7">
    <source>
        <dbReference type="EMBL" id="HIU59937.1"/>
    </source>
</evidence>
<comment type="cofactor">
    <cofactor evidence="1">
        <name>FAD</name>
        <dbReference type="ChEBI" id="CHEBI:57692"/>
    </cofactor>
</comment>
<dbReference type="InterPro" id="IPR023753">
    <property type="entry name" value="FAD/NAD-binding_dom"/>
</dbReference>
<keyword evidence="3" id="KW-0274">FAD</keyword>
<protein>
    <submittedName>
        <fullName evidence="7">FAD-dependent oxidoreductase</fullName>
    </submittedName>
</protein>
<dbReference type="InterPro" id="IPR050260">
    <property type="entry name" value="FAD-bd_OxRdtase"/>
</dbReference>
<dbReference type="PRINTS" id="PR00411">
    <property type="entry name" value="PNDRDTASEI"/>
</dbReference>
<evidence type="ECO:0000256" key="3">
    <source>
        <dbReference type="ARBA" id="ARBA00022827"/>
    </source>
</evidence>
<dbReference type="InterPro" id="IPR036188">
    <property type="entry name" value="FAD/NAD-bd_sf"/>
</dbReference>
<reference evidence="7" key="2">
    <citation type="journal article" date="2021" name="PeerJ">
        <title>Extensive microbial diversity within the chicken gut microbiome revealed by metagenomics and culture.</title>
        <authorList>
            <person name="Gilroy R."/>
            <person name="Ravi A."/>
            <person name="Getino M."/>
            <person name="Pursley I."/>
            <person name="Horton D.L."/>
            <person name="Alikhan N.F."/>
            <person name="Baker D."/>
            <person name="Gharbi K."/>
            <person name="Hall N."/>
            <person name="Watson M."/>
            <person name="Adriaenssens E.M."/>
            <person name="Foster-Nyarko E."/>
            <person name="Jarju S."/>
            <person name="Secka A."/>
            <person name="Antonio M."/>
            <person name="Oren A."/>
            <person name="Chaudhuri R.R."/>
            <person name="La Ragione R."/>
            <person name="Hildebrand F."/>
            <person name="Pallen M.J."/>
        </authorList>
    </citation>
    <scope>NUCLEOTIDE SEQUENCE</scope>
    <source>
        <strain evidence="7">18911</strain>
    </source>
</reference>
<dbReference type="Pfam" id="PF07992">
    <property type="entry name" value="Pyr_redox_2"/>
    <property type="match status" value="1"/>
</dbReference>
<dbReference type="Gene3D" id="3.50.50.60">
    <property type="entry name" value="FAD/NAD(P)-binding domain"/>
    <property type="match status" value="2"/>
</dbReference>
<evidence type="ECO:0000256" key="1">
    <source>
        <dbReference type="ARBA" id="ARBA00001974"/>
    </source>
</evidence>
<evidence type="ECO:0000259" key="6">
    <source>
        <dbReference type="Pfam" id="PF07992"/>
    </source>
</evidence>
<feature type="domain" description="FAD/NAD(P)-binding" evidence="6">
    <location>
        <begin position="1"/>
        <end position="299"/>
    </location>
</feature>
<evidence type="ECO:0000256" key="4">
    <source>
        <dbReference type="ARBA" id="ARBA00023002"/>
    </source>
</evidence>
<sequence>MRVVIIGGVAGGAGAATRLRRLDESAEIIILERGDMISYANCGLPYYLGGVIAEKGALSVATPEFLKIRFNIDVRVRSEAVKIDREAHTVTVKDERGEYLLSYDKLILATGARANTFGLGGDGVFVLKDVADTLGLDEYIDRNGVGKVVVAGGGFIGIETAENLRERGLEVVLSELQPHILPPIDPEFAVVCEDELRNNGITVKTGAGIKSISGKDGKLTVVFTDGSETDAGAVVLAMGVTPESGLVKDFAALFLGAVVTDSEFKIAPDIYAAGDVIAVKDAFDKDTKVPLAGPANRQGRSVADNIEGIADDNGRRVLG</sequence>
<dbReference type="PRINTS" id="PR00368">
    <property type="entry name" value="FADPNR"/>
</dbReference>
<dbReference type="SUPFAM" id="SSF51905">
    <property type="entry name" value="FAD/NAD(P)-binding domain"/>
    <property type="match status" value="2"/>
</dbReference>
<dbReference type="AlphaFoldDB" id="A0A9D1MH08"/>
<dbReference type="GO" id="GO:0016491">
    <property type="term" value="F:oxidoreductase activity"/>
    <property type="evidence" value="ECO:0007669"/>
    <property type="project" value="UniProtKB-KW"/>
</dbReference>
<organism evidence="7 8">
    <name type="scientific">Candidatus Stercoripulliclostridium merdigallinarum</name>
    <dbReference type="NCBI Taxonomy" id="2840951"/>
    <lineage>
        <taxon>Bacteria</taxon>
        <taxon>Bacillati</taxon>
        <taxon>Bacillota</taxon>
        <taxon>Clostridia</taxon>
        <taxon>Eubacteriales</taxon>
        <taxon>Candidatus Stercoripulliclostridium</taxon>
    </lineage>
</organism>
<keyword evidence="4" id="KW-0560">Oxidoreductase</keyword>
<evidence type="ECO:0000256" key="2">
    <source>
        <dbReference type="ARBA" id="ARBA00022630"/>
    </source>
</evidence>